<dbReference type="InterPro" id="IPR003961">
    <property type="entry name" value="FN3_dom"/>
</dbReference>
<dbReference type="Proteomes" id="UP001259492">
    <property type="component" value="Unassembled WGS sequence"/>
</dbReference>
<dbReference type="InterPro" id="IPR036116">
    <property type="entry name" value="FN3_sf"/>
</dbReference>
<dbReference type="InterPro" id="IPR013783">
    <property type="entry name" value="Ig-like_fold"/>
</dbReference>
<feature type="signal peptide" evidence="1">
    <location>
        <begin position="1"/>
        <end position="21"/>
    </location>
</feature>
<keyword evidence="1" id="KW-0732">Signal</keyword>
<reference evidence="3 4" key="1">
    <citation type="submission" date="2023-09" db="EMBL/GenBank/DDBJ databases">
        <authorList>
            <person name="Rey-Velasco X."/>
        </authorList>
    </citation>
    <scope>NUCLEOTIDE SEQUENCE [LARGE SCALE GENOMIC DNA]</scope>
    <source>
        <strain evidence="3 4">W332</strain>
    </source>
</reference>
<dbReference type="PROSITE" id="PS50853">
    <property type="entry name" value="FN3"/>
    <property type="match status" value="1"/>
</dbReference>
<feature type="non-terminal residue" evidence="3">
    <location>
        <position position="1"/>
    </location>
</feature>
<accession>A0ABU2YNQ8</accession>
<dbReference type="Gene3D" id="2.60.120.290">
    <property type="entry name" value="Spermadhesin, CUB domain"/>
    <property type="match status" value="2"/>
</dbReference>
<sequence>MKKTTLSVLMMLFAMVSFSQIAIIEDFETGAAGWTANGFFGSATEACTDTSFRDNIYQFSATGELVSPNIVGLSNGTDLNISFDYKIVDWSAATNPTPAGWGNFIVQYTTDGGANWIDIGTVDDSNHVVDNVCATLSYTVAAADLPTGSDYQMRFNATWAAGDYYLYFDNVSAIQMADMAPSCNSVLTNPIDGSIDNEINGDISWSIATGIPTGYFLTVGTTSGGNDLVDNVDVGNVTSYALGQLAYETTYYATITPYNAIGTTTDPCTEQSFTTKMDPSQTVDCAGTPLNITYCYDNNDTTFWLFTSSDGSPLRITFNAGGIESCCDDILIYDGVDNTGTLIYQGNNGGDLAGLQFDSVGSSLYVEIDSDFSVSCASGSGCCGTEWDFTVACATCVNPTATSSVREDCLNGPQFFVDVDLTDLGSATSVTITDDQGSAPQTVSATGVYSFGPFTNGTNVVTTVTNDDDSNCVVTSPSLTQDQCVLNLVDCTQPPLNINYCYDNNDTTTWLFRSTDGSPLRINFNAGGIESCCDDILIYDGPDNTAPLLFQGNNGGDLAGLTFDSTGDELFMEIDADGSVSCASGSGCCGTEWDFTVACATCVNPAATYDVVSDCINGPQFFVDVDLTDLGSATSVTISDDQGSTPVTVSATGTTQFGPYPNTTDVVITIANDDDINCTVNSNPITQPFCLDTVVDCSAGPVSVSYCYDDNDPNVFEYTSSDGSPLNLTIDSGIIEGDPFDFLVIFDSDGVTELYNGEGNNGDIGGLTFQSTGDTIFFSIQSDGSVSCIGGSAGEVDGIDYTVACATCINPQATYVVVDDCANGDQFLIDVNIGSLGDATSLTITDNQGATPVTVSATGTTQFGPYPFNTDIVITVSNDQDVNCVINSQPIQLLACPPDNDNCPDAIVAGVNTDSTCTITTPGTLVEATDSGIDGGSCTGNPDDDVWYQFTAL</sequence>
<keyword evidence="4" id="KW-1185">Reference proteome</keyword>
<dbReference type="Gene3D" id="2.60.40.10">
    <property type="entry name" value="Immunoglobulins"/>
    <property type="match status" value="1"/>
</dbReference>
<feature type="non-terminal residue" evidence="3">
    <location>
        <position position="953"/>
    </location>
</feature>
<dbReference type="EMBL" id="JAVRIA010000018">
    <property type="protein sequence ID" value="MDT0559692.1"/>
    <property type="molecule type" value="Genomic_DNA"/>
</dbReference>
<dbReference type="CDD" id="cd00063">
    <property type="entry name" value="FN3"/>
    <property type="match status" value="1"/>
</dbReference>
<protein>
    <recommendedName>
        <fullName evidence="2">Fibronectin type-III domain-containing protein</fullName>
    </recommendedName>
</protein>
<dbReference type="SUPFAM" id="SSF49854">
    <property type="entry name" value="Spermadhesin, CUB domain"/>
    <property type="match status" value="2"/>
</dbReference>
<feature type="domain" description="Fibronectin type-III" evidence="2">
    <location>
        <begin position="186"/>
        <end position="278"/>
    </location>
</feature>
<proteinExistence type="predicted"/>
<dbReference type="InterPro" id="IPR035914">
    <property type="entry name" value="Sperma_CUB_dom_sf"/>
</dbReference>
<organism evidence="3 4">
    <name type="scientific">Microcosmobacter mediterraneus</name>
    <dbReference type="NCBI Taxonomy" id="3075607"/>
    <lineage>
        <taxon>Bacteria</taxon>
        <taxon>Pseudomonadati</taxon>
        <taxon>Bacteroidota</taxon>
        <taxon>Flavobacteriia</taxon>
        <taxon>Flavobacteriales</taxon>
        <taxon>Flavobacteriaceae</taxon>
        <taxon>Microcosmobacter</taxon>
    </lineage>
</organism>
<dbReference type="SUPFAM" id="SSF49265">
    <property type="entry name" value="Fibronectin type III"/>
    <property type="match status" value="1"/>
</dbReference>
<evidence type="ECO:0000313" key="3">
    <source>
        <dbReference type="EMBL" id="MDT0559692.1"/>
    </source>
</evidence>
<evidence type="ECO:0000256" key="1">
    <source>
        <dbReference type="SAM" id="SignalP"/>
    </source>
</evidence>
<gene>
    <name evidence="3" type="ORF">RM697_13645</name>
</gene>
<name>A0ABU2YNQ8_9FLAO</name>
<evidence type="ECO:0000259" key="2">
    <source>
        <dbReference type="PROSITE" id="PS50853"/>
    </source>
</evidence>
<comment type="caution">
    <text evidence="3">The sequence shown here is derived from an EMBL/GenBank/DDBJ whole genome shotgun (WGS) entry which is preliminary data.</text>
</comment>
<evidence type="ECO:0000313" key="4">
    <source>
        <dbReference type="Proteomes" id="UP001259492"/>
    </source>
</evidence>
<feature type="chain" id="PRO_5046667727" description="Fibronectin type-III domain-containing protein" evidence="1">
    <location>
        <begin position="22"/>
        <end position="953"/>
    </location>
</feature>